<name>A0ABX2N357_9SPHN</name>
<dbReference type="InterPro" id="IPR021259">
    <property type="entry name" value="DUF2817"/>
</dbReference>
<evidence type="ECO:0000313" key="2">
    <source>
        <dbReference type="Proteomes" id="UP000652427"/>
    </source>
</evidence>
<reference evidence="1 2" key="1">
    <citation type="submission" date="2020-06" db="EMBL/GenBank/DDBJ databases">
        <authorList>
            <person name="Kim S.-J."/>
            <person name="Park S.-J."/>
        </authorList>
    </citation>
    <scope>NUCLEOTIDE SEQUENCE [LARGE SCALE GENOMIC DNA]</scope>
    <source>
        <strain evidence="1 2">SW-151</strain>
    </source>
</reference>
<dbReference type="Gene3D" id="3.40.630.10">
    <property type="entry name" value="Zn peptidases"/>
    <property type="match status" value="1"/>
</dbReference>
<evidence type="ECO:0000313" key="1">
    <source>
        <dbReference type="EMBL" id="NVD28140.1"/>
    </source>
</evidence>
<sequence>MPHQPDELAVGRCFSSSYKDARARFIAACDKAGAEVKSYVHPDQFGPDQEELATDVARFGPEGAKRLGIFLCGTHGLEAAAGAATFLYWLENGGPAELPDDISVVLVHAVNPYGWAHSTRGDENNVDVNRNCFDHSRGPTHNKNYRALHPLLTQYGASENAVEKALANFHVYCEEWGTAQGFEGFAAGQYEFPDGLSYGGQEASWSYKSLLRLLDDFRGAAQSVVVIDWHTGIGDFGEPFIIVNPAGQKSTFASAEDCWGPSHVNPDDIYGEGVSISHSGLVISAAEEALRDGKDKKILGAVIEWGTFDIDTMFGALLIDRFLRSDAGQINDAERRTLQRRAIESFIPADPEWRRSVLAQSTEIYRRTIRYLVDTPL</sequence>
<dbReference type="SUPFAM" id="SSF53187">
    <property type="entry name" value="Zn-dependent exopeptidases"/>
    <property type="match status" value="1"/>
</dbReference>
<accession>A0ABX2N357</accession>
<dbReference type="EMBL" id="JABWMH010000003">
    <property type="protein sequence ID" value="NVD28140.1"/>
    <property type="molecule type" value="Genomic_DNA"/>
</dbReference>
<gene>
    <name evidence="1" type="ORF">HUO14_09510</name>
</gene>
<protein>
    <submittedName>
        <fullName evidence="1">DUF2817 domain-containing protein</fullName>
    </submittedName>
</protein>
<dbReference type="CDD" id="cd06233">
    <property type="entry name" value="M14-like"/>
    <property type="match status" value="1"/>
</dbReference>
<proteinExistence type="predicted"/>
<dbReference type="Pfam" id="PF10994">
    <property type="entry name" value="DUF2817"/>
    <property type="match status" value="1"/>
</dbReference>
<dbReference type="Proteomes" id="UP000652427">
    <property type="component" value="Unassembled WGS sequence"/>
</dbReference>
<keyword evidence="2" id="KW-1185">Reference proteome</keyword>
<comment type="caution">
    <text evidence="1">The sequence shown here is derived from an EMBL/GenBank/DDBJ whole genome shotgun (WGS) entry which is preliminary data.</text>
</comment>
<organism evidence="1 2">
    <name type="scientific">Parasphingorhabdus flavimaris</name>
    <dbReference type="NCBI Taxonomy" id="266812"/>
    <lineage>
        <taxon>Bacteria</taxon>
        <taxon>Pseudomonadati</taxon>
        <taxon>Pseudomonadota</taxon>
        <taxon>Alphaproteobacteria</taxon>
        <taxon>Sphingomonadales</taxon>
        <taxon>Sphingomonadaceae</taxon>
        <taxon>Parasphingorhabdus</taxon>
    </lineage>
</organism>
<dbReference type="RefSeq" id="WP_176279675.1">
    <property type="nucleotide sequence ID" value="NZ_JABWMH010000003.1"/>
</dbReference>